<evidence type="ECO:0000313" key="1">
    <source>
        <dbReference type="EMBL" id="SEA45647.1"/>
    </source>
</evidence>
<dbReference type="STRING" id="425514.SAMN05443550_103285"/>
<dbReference type="Proteomes" id="UP000198850">
    <property type="component" value="Unassembled WGS sequence"/>
</dbReference>
<protein>
    <recommendedName>
        <fullName evidence="3">Lipoprotein</fullName>
    </recommendedName>
</protein>
<organism evidence="1 2">
    <name type="scientific">Pedobacter hartonius</name>
    <dbReference type="NCBI Taxonomy" id="425514"/>
    <lineage>
        <taxon>Bacteria</taxon>
        <taxon>Pseudomonadati</taxon>
        <taxon>Bacteroidota</taxon>
        <taxon>Sphingobacteriia</taxon>
        <taxon>Sphingobacteriales</taxon>
        <taxon>Sphingobacteriaceae</taxon>
        <taxon>Pedobacter</taxon>
    </lineage>
</organism>
<accession>A0A1H4BBZ6</accession>
<dbReference type="AlphaFoldDB" id="A0A1H4BBZ6"/>
<evidence type="ECO:0000313" key="2">
    <source>
        <dbReference type="Proteomes" id="UP000198850"/>
    </source>
</evidence>
<dbReference type="RefSeq" id="WP_139298276.1">
    <property type="nucleotide sequence ID" value="NZ_FNRA01000003.1"/>
</dbReference>
<keyword evidence="2" id="KW-1185">Reference proteome</keyword>
<dbReference type="EMBL" id="FNRA01000003">
    <property type="protein sequence ID" value="SEA45647.1"/>
    <property type="molecule type" value="Genomic_DNA"/>
</dbReference>
<proteinExistence type="predicted"/>
<name>A0A1H4BBZ6_9SPHI</name>
<sequence length="148" mass="16750">MQLKEAIIILCTGLAFVFTGCNSDAVGEGGPKVLYRAVDKRDTASFKVYFTQKEFHGQFEINYAGVYKDSGDVNGIIKGDTLMGTFHYQSYGIEKWYRIPIALLKKDDRLIMGIGSMEIYMNMTFFTKSTPIDYQHPKFVLKKCLSGN</sequence>
<dbReference type="OrthoDB" id="1360086at2"/>
<gene>
    <name evidence="1" type="ORF">SAMN05443550_103285</name>
</gene>
<evidence type="ECO:0008006" key="3">
    <source>
        <dbReference type="Google" id="ProtNLM"/>
    </source>
</evidence>
<dbReference type="PROSITE" id="PS51257">
    <property type="entry name" value="PROKAR_LIPOPROTEIN"/>
    <property type="match status" value="1"/>
</dbReference>
<reference evidence="1 2" key="1">
    <citation type="submission" date="2016-10" db="EMBL/GenBank/DDBJ databases">
        <authorList>
            <person name="de Groot N.N."/>
        </authorList>
    </citation>
    <scope>NUCLEOTIDE SEQUENCE [LARGE SCALE GENOMIC DNA]</scope>
    <source>
        <strain evidence="1 2">DSM 19033</strain>
    </source>
</reference>